<proteinExistence type="predicted"/>
<dbReference type="PANTHER" id="PTHR23048">
    <property type="entry name" value="MYOSIN LIGHT CHAIN 1, 3"/>
    <property type="match status" value="1"/>
</dbReference>
<keyword evidence="2" id="KW-0106">Calcium</keyword>
<dbReference type="InterPro" id="IPR050230">
    <property type="entry name" value="CALM/Myosin/TropC-like"/>
</dbReference>
<dbReference type="InterPro" id="IPR018247">
    <property type="entry name" value="EF_Hand_1_Ca_BS"/>
</dbReference>
<evidence type="ECO:0000256" key="2">
    <source>
        <dbReference type="ARBA" id="ARBA00022837"/>
    </source>
</evidence>
<dbReference type="PROSITE" id="PS00018">
    <property type="entry name" value="EF_HAND_1"/>
    <property type="match status" value="3"/>
</dbReference>
<comment type="caution">
    <text evidence="5">The sequence shown here is derived from an EMBL/GenBank/DDBJ whole genome shotgun (WGS) entry which is preliminary data.</text>
</comment>
<dbReference type="SUPFAM" id="SSF47473">
    <property type="entry name" value="EF-hand"/>
    <property type="match status" value="1"/>
</dbReference>
<organism evidence="5 6">
    <name type="scientific">Polyrhizophydium stewartii</name>
    <dbReference type="NCBI Taxonomy" id="2732419"/>
    <lineage>
        <taxon>Eukaryota</taxon>
        <taxon>Fungi</taxon>
        <taxon>Fungi incertae sedis</taxon>
        <taxon>Chytridiomycota</taxon>
        <taxon>Chytridiomycota incertae sedis</taxon>
        <taxon>Chytridiomycetes</taxon>
        <taxon>Rhizophydiales</taxon>
        <taxon>Rhizophydiales incertae sedis</taxon>
        <taxon>Polyrhizophydium</taxon>
    </lineage>
</organism>
<evidence type="ECO:0000313" key="5">
    <source>
        <dbReference type="EMBL" id="KAL2912751.1"/>
    </source>
</evidence>
<feature type="domain" description="EF-hand" evidence="4">
    <location>
        <begin position="199"/>
        <end position="234"/>
    </location>
</feature>
<sequence length="269" mass="28705">MVSVKGTSSVVLPPPLPSASGPGSGPSAPRGPSESAMRTSLGSNSGYTAGTSGSATPSNAASLFAAGVNGSSKGSSFSDLYEDMKKEKVRSQPSTLISMKDELMAEKKERVRKEIKTLQLSNEEREYYVEAFCIFDLDGSGTIDVDELGEVMKSMGIEVSEKEIRAMMAQIDDDGSGEISVTEFVQLMATVRTRGGVIETEADIREAFQLVDADGDGFISPQDLAQAFLSVGEKITFEQAVDMVRVADSDLDGRADFSDFHKILKAKLT</sequence>
<feature type="domain" description="EF-hand" evidence="4">
    <location>
        <begin position="123"/>
        <end position="158"/>
    </location>
</feature>
<feature type="compositionally biased region" description="Low complexity" evidence="3">
    <location>
        <begin position="18"/>
        <end position="35"/>
    </location>
</feature>
<accession>A0ABR4MZY4</accession>
<evidence type="ECO:0000313" key="6">
    <source>
        <dbReference type="Proteomes" id="UP001527925"/>
    </source>
</evidence>
<reference evidence="5 6" key="1">
    <citation type="submission" date="2023-09" db="EMBL/GenBank/DDBJ databases">
        <title>Pangenome analysis of Batrachochytrium dendrobatidis and related Chytrids.</title>
        <authorList>
            <person name="Yacoub M.N."/>
            <person name="Stajich J.E."/>
            <person name="James T.Y."/>
        </authorList>
    </citation>
    <scope>NUCLEOTIDE SEQUENCE [LARGE SCALE GENOMIC DNA]</scope>
    <source>
        <strain evidence="5 6">JEL0888</strain>
    </source>
</reference>
<dbReference type="Pfam" id="PF13499">
    <property type="entry name" value="EF-hand_7"/>
    <property type="match status" value="2"/>
</dbReference>
<feature type="compositionally biased region" description="Polar residues" evidence="3">
    <location>
        <begin position="36"/>
        <end position="59"/>
    </location>
</feature>
<keyword evidence="6" id="KW-1185">Reference proteome</keyword>
<keyword evidence="1" id="KW-0677">Repeat</keyword>
<dbReference type="SMART" id="SM00054">
    <property type="entry name" value="EFh"/>
    <property type="match status" value="4"/>
</dbReference>
<evidence type="ECO:0000259" key="4">
    <source>
        <dbReference type="PROSITE" id="PS50222"/>
    </source>
</evidence>
<evidence type="ECO:0000256" key="1">
    <source>
        <dbReference type="ARBA" id="ARBA00022737"/>
    </source>
</evidence>
<dbReference type="Proteomes" id="UP001527925">
    <property type="component" value="Unassembled WGS sequence"/>
</dbReference>
<feature type="region of interest" description="Disordered" evidence="3">
    <location>
        <begin position="1"/>
        <end position="59"/>
    </location>
</feature>
<dbReference type="Gene3D" id="1.10.238.10">
    <property type="entry name" value="EF-hand"/>
    <property type="match status" value="2"/>
</dbReference>
<evidence type="ECO:0000256" key="3">
    <source>
        <dbReference type="SAM" id="MobiDB-lite"/>
    </source>
</evidence>
<dbReference type="PROSITE" id="PS50222">
    <property type="entry name" value="EF_HAND_2"/>
    <property type="match status" value="3"/>
</dbReference>
<gene>
    <name evidence="5" type="ORF">HK105_207743</name>
</gene>
<dbReference type="InterPro" id="IPR011992">
    <property type="entry name" value="EF-hand-dom_pair"/>
</dbReference>
<protein>
    <recommendedName>
        <fullName evidence="4">EF-hand domain-containing protein</fullName>
    </recommendedName>
</protein>
<feature type="domain" description="EF-hand" evidence="4">
    <location>
        <begin position="159"/>
        <end position="194"/>
    </location>
</feature>
<dbReference type="EMBL" id="JADGIZ020000058">
    <property type="protein sequence ID" value="KAL2912751.1"/>
    <property type="molecule type" value="Genomic_DNA"/>
</dbReference>
<dbReference type="PANTHER" id="PTHR23048:SF0">
    <property type="entry name" value="CALMODULIN LIKE 3"/>
    <property type="match status" value="1"/>
</dbReference>
<dbReference type="InterPro" id="IPR002048">
    <property type="entry name" value="EF_hand_dom"/>
</dbReference>
<dbReference type="CDD" id="cd00051">
    <property type="entry name" value="EFh"/>
    <property type="match status" value="1"/>
</dbReference>
<name>A0ABR4MZY4_9FUNG</name>